<gene>
    <name evidence="1" type="ORF">HK103_005144</name>
</gene>
<protein>
    <submittedName>
        <fullName evidence="1">Uncharacterized protein</fullName>
    </submittedName>
</protein>
<dbReference type="Proteomes" id="UP001210925">
    <property type="component" value="Unassembled WGS sequence"/>
</dbReference>
<keyword evidence="2" id="KW-1185">Reference proteome</keyword>
<proteinExistence type="predicted"/>
<name>A0AAD5UID1_9FUNG</name>
<evidence type="ECO:0000313" key="1">
    <source>
        <dbReference type="EMBL" id="KAJ3256770.1"/>
    </source>
</evidence>
<dbReference type="EMBL" id="JADGKB010000046">
    <property type="protein sequence ID" value="KAJ3256770.1"/>
    <property type="molecule type" value="Genomic_DNA"/>
</dbReference>
<organism evidence="1 2">
    <name type="scientific">Boothiomyces macroporosus</name>
    <dbReference type="NCBI Taxonomy" id="261099"/>
    <lineage>
        <taxon>Eukaryota</taxon>
        <taxon>Fungi</taxon>
        <taxon>Fungi incertae sedis</taxon>
        <taxon>Chytridiomycota</taxon>
        <taxon>Chytridiomycota incertae sedis</taxon>
        <taxon>Chytridiomycetes</taxon>
        <taxon>Rhizophydiales</taxon>
        <taxon>Terramycetaceae</taxon>
        <taxon>Boothiomyces</taxon>
    </lineage>
</organism>
<sequence length="164" mass="18584">MQELAVSPPAYSPVTMIPFYSPKAINKRFYFVNIANVTYIKINMDTNKTKVLLARSSQRKEIELELPPTIKYVDYIRQFVPHFVRLGTYAINPSCIMEVYPGSSTTTLVDVLYEDAKHRNLNLTETLEFRGTCGEILESISAQDSLVSRTYFPSIDIGFGQTLG</sequence>
<evidence type="ECO:0000313" key="2">
    <source>
        <dbReference type="Proteomes" id="UP001210925"/>
    </source>
</evidence>
<dbReference type="AlphaFoldDB" id="A0AAD5UID1"/>
<reference evidence="1" key="1">
    <citation type="submission" date="2020-05" db="EMBL/GenBank/DDBJ databases">
        <title>Phylogenomic resolution of chytrid fungi.</title>
        <authorList>
            <person name="Stajich J.E."/>
            <person name="Amses K."/>
            <person name="Simmons R."/>
            <person name="Seto K."/>
            <person name="Myers J."/>
            <person name="Bonds A."/>
            <person name="Quandt C.A."/>
            <person name="Barry K."/>
            <person name="Liu P."/>
            <person name="Grigoriev I."/>
            <person name="Longcore J.E."/>
            <person name="James T.Y."/>
        </authorList>
    </citation>
    <scope>NUCLEOTIDE SEQUENCE</scope>
    <source>
        <strain evidence="1">PLAUS21</strain>
    </source>
</reference>
<comment type="caution">
    <text evidence="1">The sequence shown here is derived from an EMBL/GenBank/DDBJ whole genome shotgun (WGS) entry which is preliminary data.</text>
</comment>
<accession>A0AAD5UID1</accession>